<keyword evidence="3 11" id="KW-0597">Phosphoprotein</keyword>
<keyword evidence="16" id="KW-1185">Reference proteome</keyword>
<feature type="transmembrane region" description="Helical" evidence="12">
    <location>
        <begin position="175"/>
        <end position="198"/>
    </location>
</feature>
<dbReference type="Gene3D" id="1.10.287.130">
    <property type="match status" value="1"/>
</dbReference>
<dbReference type="SMART" id="SM00448">
    <property type="entry name" value="REC"/>
    <property type="match status" value="1"/>
</dbReference>
<accession>A0A844AWC5</accession>
<comment type="catalytic activity">
    <reaction evidence="1">
        <text>ATP + protein L-histidine = ADP + protein N-phospho-L-histidine.</text>
        <dbReference type="EC" id="2.7.13.3"/>
    </reaction>
</comment>
<dbReference type="EC" id="2.7.13.3" evidence="2"/>
<evidence type="ECO:0000256" key="9">
    <source>
        <dbReference type="ARBA" id="ARBA00064003"/>
    </source>
</evidence>
<evidence type="ECO:0000256" key="5">
    <source>
        <dbReference type="ARBA" id="ARBA00022741"/>
    </source>
</evidence>
<dbReference type="CDD" id="cd00082">
    <property type="entry name" value="HisKA"/>
    <property type="match status" value="1"/>
</dbReference>
<dbReference type="InterPro" id="IPR011006">
    <property type="entry name" value="CheY-like_superfamily"/>
</dbReference>
<dbReference type="EMBL" id="WIXK01000012">
    <property type="protein sequence ID" value="MQY44187.1"/>
    <property type="molecule type" value="Genomic_DNA"/>
</dbReference>
<dbReference type="InterPro" id="IPR003594">
    <property type="entry name" value="HATPase_dom"/>
</dbReference>
<dbReference type="CDD" id="cd17546">
    <property type="entry name" value="REC_hyHK_CKI1_RcsC-like"/>
    <property type="match status" value="1"/>
</dbReference>
<dbReference type="InterPro" id="IPR005467">
    <property type="entry name" value="His_kinase_dom"/>
</dbReference>
<dbReference type="InterPro" id="IPR036890">
    <property type="entry name" value="HATPase_C_sf"/>
</dbReference>
<keyword evidence="5" id="KW-0547">Nucleotide-binding</keyword>
<dbReference type="FunFam" id="3.30.565.10:FF:000010">
    <property type="entry name" value="Sensor histidine kinase RcsC"/>
    <property type="match status" value="1"/>
</dbReference>
<evidence type="ECO:0000259" key="14">
    <source>
        <dbReference type="PROSITE" id="PS50110"/>
    </source>
</evidence>
<proteinExistence type="predicted"/>
<evidence type="ECO:0000256" key="8">
    <source>
        <dbReference type="ARBA" id="ARBA00023012"/>
    </source>
</evidence>
<dbReference type="SUPFAM" id="SSF52172">
    <property type="entry name" value="CheY-like"/>
    <property type="match status" value="2"/>
</dbReference>
<evidence type="ECO:0000256" key="3">
    <source>
        <dbReference type="ARBA" id="ARBA00022553"/>
    </source>
</evidence>
<keyword evidence="12" id="KW-0472">Membrane</keyword>
<dbReference type="SMART" id="SM00388">
    <property type="entry name" value="HisKA"/>
    <property type="match status" value="1"/>
</dbReference>
<feature type="modified residue" description="4-aspartylphosphate" evidence="11">
    <location>
        <position position="708"/>
    </location>
</feature>
<dbReference type="InterPro" id="IPR001789">
    <property type="entry name" value="Sig_transdc_resp-reg_receiver"/>
</dbReference>
<dbReference type="Pfam" id="PF02518">
    <property type="entry name" value="HATPase_c"/>
    <property type="match status" value="1"/>
</dbReference>
<evidence type="ECO:0000256" key="1">
    <source>
        <dbReference type="ARBA" id="ARBA00000085"/>
    </source>
</evidence>
<dbReference type="PROSITE" id="PS50109">
    <property type="entry name" value="HIS_KIN"/>
    <property type="match status" value="1"/>
</dbReference>
<evidence type="ECO:0000256" key="10">
    <source>
        <dbReference type="ARBA" id="ARBA00068150"/>
    </source>
</evidence>
<evidence type="ECO:0000256" key="12">
    <source>
        <dbReference type="SAM" id="Phobius"/>
    </source>
</evidence>
<protein>
    <recommendedName>
        <fullName evidence="10">Sensory/regulatory protein RpfC</fullName>
        <ecNumber evidence="2">2.7.13.3</ecNumber>
    </recommendedName>
</protein>
<gene>
    <name evidence="15" type="ORF">GG681_16190</name>
</gene>
<keyword evidence="7" id="KW-0067">ATP-binding</keyword>
<evidence type="ECO:0000256" key="11">
    <source>
        <dbReference type="PROSITE-ProRule" id="PRU00169"/>
    </source>
</evidence>
<feature type="transmembrane region" description="Helical" evidence="12">
    <location>
        <begin position="6"/>
        <end position="32"/>
    </location>
</feature>
<keyword evidence="8" id="KW-0902">Two-component regulatory system</keyword>
<dbReference type="SUPFAM" id="SSF47384">
    <property type="entry name" value="Homodimeric domain of signal transducing histidine kinase"/>
    <property type="match status" value="1"/>
</dbReference>
<evidence type="ECO:0000313" key="16">
    <source>
        <dbReference type="Proteomes" id="UP000436694"/>
    </source>
</evidence>
<name>A0A844AWC5_9RHOB</name>
<dbReference type="PANTHER" id="PTHR45339">
    <property type="entry name" value="HYBRID SIGNAL TRANSDUCTION HISTIDINE KINASE J"/>
    <property type="match status" value="1"/>
</dbReference>
<evidence type="ECO:0000256" key="7">
    <source>
        <dbReference type="ARBA" id="ARBA00022840"/>
    </source>
</evidence>
<dbReference type="InterPro" id="IPR003661">
    <property type="entry name" value="HisK_dim/P_dom"/>
</dbReference>
<dbReference type="PROSITE" id="PS50110">
    <property type="entry name" value="RESPONSE_REGULATORY"/>
    <property type="match status" value="2"/>
</dbReference>
<keyword evidence="12" id="KW-0812">Transmembrane</keyword>
<dbReference type="Gene3D" id="3.30.565.10">
    <property type="entry name" value="Histidine kinase-like ATPase, C-terminal domain"/>
    <property type="match status" value="1"/>
</dbReference>
<comment type="caution">
    <text evidence="15">The sequence shown here is derived from an EMBL/GenBank/DDBJ whole genome shotgun (WGS) entry which is preliminary data.</text>
</comment>
<evidence type="ECO:0000259" key="13">
    <source>
        <dbReference type="PROSITE" id="PS50109"/>
    </source>
</evidence>
<feature type="domain" description="Response regulatory" evidence="14">
    <location>
        <begin position="659"/>
        <end position="778"/>
    </location>
</feature>
<dbReference type="FunFam" id="1.10.287.130:FF:000002">
    <property type="entry name" value="Two-component osmosensing histidine kinase"/>
    <property type="match status" value="1"/>
</dbReference>
<reference evidence="15 16" key="1">
    <citation type="submission" date="2019-10" db="EMBL/GenBank/DDBJ databases">
        <title>Epibacterium sp. nov., isolated from seawater.</title>
        <authorList>
            <person name="Zhang X."/>
            <person name="Li N."/>
        </authorList>
    </citation>
    <scope>NUCLEOTIDE SEQUENCE [LARGE SCALE GENOMIC DNA]</scope>
    <source>
        <strain evidence="15 16">SM1969</strain>
    </source>
</reference>
<evidence type="ECO:0000256" key="2">
    <source>
        <dbReference type="ARBA" id="ARBA00012438"/>
    </source>
</evidence>
<dbReference type="SMART" id="SM00387">
    <property type="entry name" value="HATPase_c"/>
    <property type="match status" value="1"/>
</dbReference>
<dbReference type="CDD" id="cd16922">
    <property type="entry name" value="HATPase_EvgS-ArcB-TorS-like"/>
    <property type="match status" value="1"/>
</dbReference>
<dbReference type="InterPro" id="IPR036097">
    <property type="entry name" value="HisK_dim/P_sf"/>
</dbReference>
<dbReference type="RefSeq" id="WP_153549084.1">
    <property type="nucleotide sequence ID" value="NZ_WIXK01000012.1"/>
</dbReference>
<dbReference type="InterPro" id="IPR004358">
    <property type="entry name" value="Sig_transdc_His_kin-like_C"/>
</dbReference>
<dbReference type="SUPFAM" id="SSF55874">
    <property type="entry name" value="ATPase domain of HSP90 chaperone/DNA topoisomerase II/histidine kinase"/>
    <property type="match status" value="1"/>
</dbReference>
<sequence>MSIKKSIVVPVMILASAIFAVALAVSGTIIFASNRSNTQVSEALEITLKTQQLSTQTHAAQEYLNRVLDMTDFSEMATLERDITHHSNTISDSLKDITAHHLPKSLSAQVDTLRDELKNWRTLAQQRLGLTGLAQIPTRSTLDQQAHTVLNATATLATAAADFAKMEIKRAHLRTLRIFAASMACTMAILALALVFAFKRASQMSHAVLRISSRVLGLARVEGDPEEQPENELEAVHGALDKLHESLREKRRIQTTLIEEKTRAEAATESKSRFLATMSHEIRTPINGVLGMADILNETELTAEQRSYSETILASSEALLRIVNDILDFSKLEAGKTLLLQQPFDLRDVLFDVATLVSSTATAKGVEVAIDVPDDTPRHFIGDSGRIRQVLLNIIGNAVKFTPQGYVGITLSYDPNRPEPLSIAIEDTGVGIPQDQIDHIFQAFEQVESTVARRFEGTGLGLAITARLVDAMDGRIDVTSTVDVGSCFTLHLPLAIAALEESPAAGRKAQIEQIAGKSILLVSSLPFGAALRQNLLKSWGAEVQQFIDCTSALASNTAQTCDLVLVETLLETEEAAEFARRFWALRQTEPKIPILLTTDGHHITALQSLKSQGPIAALMRPARNGVLLQTLAQALCPKTDLVAPVPNQKPQQVDLSAYRVLVAEDNRTNQLVLRKMLAPTGLDMTFCNDGQEAVDTFRTSQFDLVLMDMSMPVMDGVQATRMIRKLEQDMGLIPCPILALTANVMDTDEAACRAAGMVDFLTKPVRKQVVIAAIEQWGSPRQDHPKVGNL</sequence>
<dbReference type="GO" id="GO:0005524">
    <property type="term" value="F:ATP binding"/>
    <property type="evidence" value="ECO:0007669"/>
    <property type="project" value="UniProtKB-KW"/>
</dbReference>
<keyword evidence="4" id="KW-0808">Transferase</keyword>
<dbReference type="Proteomes" id="UP000436694">
    <property type="component" value="Unassembled WGS sequence"/>
</dbReference>
<comment type="subunit">
    <text evidence="9">At low DSF concentrations, interacts with RpfF.</text>
</comment>
<comment type="caution">
    <text evidence="11">Lacks conserved residue(s) required for the propagation of feature annotation.</text>
</comment>
<keyword evidence="6" id="KW-0418">Kinase</keyword>
<dbReference type="PRINTS" id="PR00344">
    <property type="entry name" value="BCTRLSENSOR"/>
</dbReference>
<evidence type="ECO:0000313" key="15">
    <source>
        <dbReference type="EMBL" id="MQY44187.1"/>
    </source>
</evidence>
<organism evidence="15 16">
    <name type="scientific">Tritonibacter aquimaris</name>
    <dbReference type="NCBI Taxonomy" id="2663379"/>
    <lineage>
        <taxon>Bacteria</taxon>
        <taxon>Pseudomonadati</taxon>
        <taxon>Pseudomonadota</taxon>
        <taxon>Alphaproteobacteria</taxon>
        <taxon>Rhodobacterales</taxon>
        <taxon>Paracoccaceae</taxon>
        <taxon>Tritonibacter</taxon>
    </lineage>
</organism>
<dbReference type="PANTHER" id="PTHR45339:SF1">
    <property type="entry name" value="HYBRID SIGNAL TRANSDUCTION HISTIDINE KINASE J"/>
    <property type="match status" value="1"/>
</dbReference>
<dbReference type="Gene3D" id="3.40.50.2300">
    <property type="match status" value="2"/>
</dbReference>
<dbReference type="GO" id="GO:0000155">
    <property type="term" value="F:phosphorelay sensor kinase activity"/>
    <property type="evidence" value="ECO:0007669"/>
    <property type="project" value="InterPro"/>
</dbReference>
<keyword evidence="12" id="KW-1133">Transmembrane helix</keyword>
<evidence type="ECO:0000256" key="6">
    <source>
        <dbReference type="ARBA" id="ARBA00022777"/>
    </source>
</evidence>
<dbReference type="Pfam" id="PF00512">
    <property type="entry name" value="HisKA"/>
    <property type="match status" value="1"/>
</dbReference>
<feature type="domain" description="Histidine kinase" evidence="13">
    <location>
        <begin position="277"/>
        <end position="496"/>
    </location>
</feature>
<evidence type="ECO:0000256" key="4">
    <source>
        <dbReference type="ARBA" id="ARBA00022679"/>
    </source>
</evidence>
<dbReference type="AlphaFoldDB" id="A0A844AWC5"/>
<feature type="domain" description="Response regulatory" evidence="14">
    <location>
        <begin position="518"/>
        <end position="635"/>
    </location>
</feature>
<dbReference type="Pfam" id="PF00072">
    <property type="entry name" value="Response_reg"/>
    <property type="match status" value="1"/>
</dbReference>